<accession>A0A1R3VY78</accession>
<keyword evidence="3" id="KW-1185">Reference proteome</keyword>
<keyword evidence="1" id="KW-0963">Cytoplasm</keyword>
<dbReference type="EMBL" id="FTPK01000002">
    <property type="protein sequence ID" value="SIT70169.1"/>
    <property type="molecule type" value="Genomic_DNA"/>
</dbReference>
<dbReference type="GO" id="GO:0006744">
    <property type="term" value="P:ubiquinone biosynthetic process"/>
    <property type="evidence" value="ECO:0007669"/>
    <property type="project" value="UniProtKB-UniRule"/>
</dbReference>
<evidence type="ECO:0000256" key="1">
    <source>
        <dbReference type="HAMAP-Rule" id="MF_02216"/>
    </source>
</evidence>
<gene>
    <name evidence="1" type="primary">ubiK</name>
    <name evidence="2" type="ORF">SAMN05216526_1251</name>
</gene>
<dbReference type="Pfam" id="PF04380">
    <property type="entry name" value="BMFP"/>
    <property type="match status" value="1"/>
</dbReference>
<dbReference type="PANTHER" id="PTHR38040">
    <property type="entry name" value="UBIQUINONE BIOSYNTHESIS ACCESSORY FACTOR UBIK"/>
    <property type="match status" value="1"/>
</dbReference>
<reference evidence="2 3" key="1">
    <citation type="submission" date="2017-01" db="EMBL/GenBank/DDBJ databases">
        <authorList>
            <person name="Mah S.A."/>
            <person name="Swanson W.J."/>
            <person name="Moy G.W."/>
            <person name="Vacquier V.D."/>
        </authorList>
    </citation>
    <scope>NUCLEOTIDE SEQUENCE [LARGE SCALE GENOMIC DNA]</scope>
    <source>
        <strain evidence="2 3">M9</strain>
    </source>
</reference>
<comment type="subcellular location">
    <subcellularLocation>
        <location evidence="1">Cytoplasm</location>
    </subcellularLocation>
</comment>
<dbReference type="STRING" id="233100.SAMN05216526_1251"/>
<comment type="similarity">
    <text evidence="1">Belongs to the UbiK family.</text>
</comment>
<comment type="pathway">
    <text evidence="1">Cofactor biosynthesis; ubiquinone biosynthesis.</text>
</comment>
<sequence length="85" mass="9804">MIDNKTLDEMTRKFTEMLPESVRNAQKDIEKNVKASLSGTFQRMDLVTREEFDVQVALLERTRERLAAMEERVTALEKAMLNGGK</sequence>
<dbReference type="AlphaFoldDB" id="A0A1R3VY78"/>
<dbReference type="RefSeq" id="WP_076755638.1">
    <property type="nucleotide sequence ID" value="NZ_CP023018.1"/>
</dbReference>
<organism evidence="2 3">
    <name type="scientific">Ectothiorhodosinus mongolicus</name>
    <dbReference type="NCBI Taxonomy" id="233100"/>
    <lineage>
        <taxon>Bacteria</taxon>
        <taxon>Pseudomonadati</taxon>
        <taxon>Pseudomonadota</taxon>
        <taxon>Gammaproteobacteria</taxon>
        <taxon>Chromatiales</taxon>
        <taxon>Ectothiorhodospiraceae</taxon>
        <taxon>Ectothiorhodosinus</taxon>
    </lineage>
</organism>
<dbReference type="GO" id="GO:0005829">
    <property type="term" value="C:cytosol"/>
    <property type="evidence" value="ECO:0007669"/>
    <property type="project" value="TreeGrafter"/>
</dbReference>
<evidence type="ECO:0000313" key="2">
    <source>
        <dbReference type="EMBL" id="SIT70169.1"/>
    </source>
</evidence>
<dbReference type="OrthoDB" id="5297354at2"/>
<dbReference type="HAMAP" id="MF_02216">
    <property type="entry name" value="UbiK"/>
    <property type="match status" value="1"/>
</dbReference>
<dbReference type="UniPathway" id="UPA00232"/>
<comment type="function">
    <text evidence="1">Required for efficient ubiquinone (coenzyme Q) biosynthesis. UbiK is probably an accessory factor of Ubi enzymes and facilitates ubiquinone biosynthesis by acting as an assembly factor, a targeting factor, or both.</text>
</comment>
<dbReference type="Proteomes" id="UP000223759">
    <property type="component" value="Unassembled WGS sequence"/>
</dbReference>
<evidence type="ECO:0000313" key="3">
    <source>
        <dbReference type="Proteomes" id="UP000223759"/>
    </source>
</evidence>
<protein>
    <recommendedName>
        <fullName evidence="1">Ubiquinone biosynthesis accessory factor UbiK</fullName>
    </recommendedName>
</protein>
<proteinExistence type="inferred from homology"/>
<dbReference type="PANTHER" id="PTHR38040:SF1">
    <property type="entry name" value="UBIQUINONE BIOSYNTHESIS ACCESSORY FACTOR UBIK"/>
    <property type="match status" value="1"/>
</dbReference>
<keyword evidence="1" id="KW-0831">Ubiquinone biosynthesis</keyword>
<dbReference type="InterPro" id="IPR007475">
    <property type="entry name" value="UbiK"/>
</dbReference>
<name>A0A1R3VY78_9GAMM</name>